<gene>
    <name evidence="14" type="primary">xpot.L</name>
</gene>
<evidence type="ECO:0000256" key="9">
    <source>
        <dbReference type="ARBA" id="ARBA00032199"/>
    </source>
</evidence>
<dbReference type="InterPro" id="IPR013598">
    <property type="entry name" value="Exportin-1/Importin-b-like"/>
</dbReference>
<organism evidence="13 14">
    <name type="scientific">Xenopus laevis</name>
    <name type="common">African clawed frog</name>
    <dbReference type="NCBI Taxonomy" id="8355"/>
    <lineage>
        <taxon>Eukaryota</taxon>
        <taxon>Metazoa</taxon>
        <taxon>Chordata</taxon>
        <taxon>Craniata</taxon>
        <taxon>Vertebrata</taxon>
        <taxon>Euteleostomi</taxon>
        <taxon>Amphibia</taxon>
        <taxon>Batrachia</taxon>
        <taxon>Anura</taxon>
        <taxon>Pipoidea</taxon>
        <taxon>Pipidae</taxon>
        <taxon>Xenopodinae</taxon>
        <taxon>Xenopus</taxon>
        <taxon>Xenopus</taxon>
    </lineage>
</organism>
<accession>A0A8J1MLF5</accession>
<dbReference type="InterPro" id="IPR016024">
    <property type="entry name" value="ARM-type_fold"/>
</dbReference>
<dbReference type="PANTHER" id="PTHR15952:SF11">
    <property type="entry name" value="EXPORTIN-T"/>
    <property type="match status" value="1"/>
</dbReference>
<name>A0A8J1MLF5_XENLA</name>
<evidence type="ECO:0000313" key="14">
    <source>
        <dbReference type="RefSeq" id="XP_041442251.1"/>
    </source>
</evidence>
<dbReference type="InterPro" id="IPR040017">
    <property type="entry name" value="XPOT"/>
</dbReference>
<dbReference type="GO" id="GO:0005643">
    <property type="term" value="C:nuclear pore"/>
    <property type="evidence" value="ECO:0000318"/>
    <property type="project" value="GO_Central"/>
</dbReference>
<dbReference type="Proteomes" id="UP000186698">
    <property type="component" value="Chromosome 3L"/>
</dbReference>
<dbReference type="InterPro" id="IPR045546">
    <property type="entry name" value="Exportin-T_C"/>
</dbReference>
<dbReference type="PANTHER" id="PTHR15952">
    <property type="entry name" value="EXPORTIN-T/LOS1"/>
    <property type="match status" value="1"/>
</dbReference>
<dbReference type="CTD" id="108711075"/>
<keyword evidence="5 10" id="KW-0820">tRNA-binding</keyword>
<protein>
    <recommendedName>
        <fullName evidence="2 10">Exportin-T</fullName>
    </recommendedName>
    <alternativeName>
        <fullName evidence="8 10">Exportin(tRNA)</fullName>
    </alternativeName>
    <alternativeName>
        <fullName evidence="9 10">tRNA exportin</fullName>
    </alternativeName>
</protein>
<evidence type="ECO:0000256" key="8">
    <source>
        <dbReference type="ARBA" id="ARBA00029784"/>
    </source>
</evidence>
<dbReference type="GO" id="GO:0005737">
    <property type="term" value="C:cytoplasm"/>
    <property type="evidence" value="ECO:0000318"/>
    <property type="project" value="GO_Central"/>
</dbReference>
<dbReference type="GeneID" id="108711075"/>
<evidence type="ECO:0000256" key="6">
    <source>
        <dbReference type="ARBA" id="ARBA00022884"/>
    </source>
</evidence>
<evidence type="ECO:0000313" key="13">
    <source>
        <dbReference type="Proteomes" id="UP000186698"/>
    </source>
</evidence>
<keyword evidence="4 10" id="KW-0963">Cytoplasm</keyword>
<evidence type="ECO:0000256" key="7">
    <source>
        <dbReference type="ARBA" id="ARBA00023242"/>
    </source>
</evidence>
<evidence type="ECO:0000256" key="1">
    <source>
        <dbReference type="ARBA" id="ARBA00004496"/>
    </source>
</evidence>
<evidence type="ECO:0000256" key="3">
    <source>
        <dbReference type="ARBA" id="ARBA00022448"/>
    </source>
</evidence>
<dbReference type="InterPro" id="IPR011989">
    <property type="entry name" value="ARM-like"/>
</dbReference>
<sequence>MDEQALLGLNPNASADYRERASAYFEQLKVSHDAWQVCAEALVQCIYSDDHVKFFCFQVLEHQIKFNTNKYLLYRYSELTVLQQQLIRETLMSWLQSQMLNAQPEKTFIRNKAAQVFALVFVTEYLTKWPKFFFDILSVVGLNPRGVDLYLRILMAIDAEVVDRDVIHTAEEARRNTLLKDTMREQCIPNLVESWYQILQTYQQSNSELTCQCLEVIGSYVSWIDLTLIANDRFINMLLSHLSVEVLREEACDCLYEIVNKGMDPIDKTKLVESLCQVLQSAGFFSINQEEDVDFLARFSKLVNGMGQSLIISWSKLVKAGDLKSAQDTLQSIESKVPLMLQLLVHEDDDISSNIIVFCYEYLQILKQLAMLSNQQKANLEAVMLAVIKKLTYDDEYNFENEGEDEAMFVEYRKQLKLLLDRLAQVSPELLLTSVRRVFNNTLQNWQTTPFMEVEVAIRLLFMLGEAIPASHGAHFCGDAAKASVLQDMMRTLVTSGVSAYNHTSVTLEYFETVVRYEKFFAVEPIHIPNILMAFLDHRGLRHASPKVRSRTAYLFSRFVKSLHKQMNTFVEDILRRIQDLLELSPPENGFQTLLTSDDQLFIYETAGVLIVNSDYPADRKHILMRNLLSPLMEKFKILLEKLMLEQDEERQSVLADCLNHSVGFASRTSKAFSNKQTVKQCGCSEVYLDCLRTFLPALSCPVQKEVLRGGVRTFLHRMIICLEEEVLPFIPTASEHMLKDCEAKDLQEFIPLINQITAKFKTQVSAFLQQVFMPLLHAIFEMLIRPAEENDQSASLDKQMLRRSYFAFLQTVSGSGMSEVIANQGPENVERVLFTVIQGAVEYPDPIAQKTCFIILSKLVELWGGKDGLVGFADFVYKHIVPACFLAPLKPSFDLTDAQTVLALSECAVTMKTIYIKRGLECIHYLQQEYLPSLQVAPEIIQEFCQALQQPDAKVFKNYLKVFFQRAKP</sequence>
<keyword evidence="6 10" id="KW-0694">RNA-binding</keyword>
<keyword evidence="3 10" id="KW-0813">Transport</keyword>
<evidence type="ECO:0000256" key="4">
    <source>
        <dbReference type="ARBA" id="ARBA00022490"/>
    </source>
</evidence>
<dbReference type="AlphaFoldDB" id="A0A8J1MLF5"/>
<reference evidence="14" key="1">
    <citation type="submission" date="2025-08" db="UniProtKB">
        <authorList>
            <consortium name="RefSeq"/>
        </authorList>
    </citation>
    <scope>IDENTIFICATION</scope>
    <source>
        <strain evidence="14">J_2021</strain>
        <tissue evidence="14">Erythrocytes</tissue>
    </source>
</reference>
<dbReference type="GO" id="GO:0016363">
    <property type="term" value="C:nuclear matrix"/>
    <property type="evidence" value="ECO:0000318"/>
    <property type="project" value="GO_Central"/>
</dbReference>
<keyword evidence="7 10" id="KW-0539">Nucleus</keyword>
<evidence type="ECO:0000256" key="10">
    <source>
        <dbReference type="RuleBase" id="RU366037"/>
    </source>
</evidence>
<dbReference type="Pfam" id="PF08389">
    <property type="entry name" value="Xpo1"/>
    <property type="match status" value="1"/>
</dbReference>
<dbReference type="KEGG" id="xla:108711075"/>
<dbReference type="RefSeq" id="XP_041442251.1">
    <property type="nucleotide sequence ID" value="XM_041586317.1"/>
</dbReference>
<dbReference type="SUPFAM" id="SSF48371">
    <property type="entry name" value="ARM repeat"/>
    <property type="match status" value="1"/>
</dbReference>
<dbReference type="Pfam" id="PF19282">
    <property type="entry name" value="Exportin-T"/>
    <property type="match status" value="1"/>
</dbReference>
<feature type="domain" description="Exportin-1/Importin-beta-like" evidence="11">
    <location>
        <begin position="107"/>
        <end position="255"/>
    </location>
</feature>
<comment type="subcellular location">
    <subcellularLocation>
        <location evidence="1 10">Cytoplasm</location>
    </subcellularLocation>
    <subcellularLocation>
        <location evidence="10">Nucleus</location>
    </subcellularLocation>
    <text evidence="10">Shuttles between the nucleus and the cytoplasm.</text>
</comment>
<dbReference type="Gene3D" id="1.25.10.10">
    <property type="entry name" value="Leucine-rich Repeat Variant"/>
    <property type="match status" value="1"/>
</dbReference>
<dbReference type="OrthoDB" id="26399at2759"/>
<evidence type="ECO:0000256" key="2">
    <source>
        <dbReference type="ARBA" id="ARBA00018928"/>
    </source>
</evidence>
<evidence type="ECO:0000259" key="12">
    <source>
        <dbReference type="Pfam" id="PF19282"/>
    </source>
</evidence>
<dbReference type="GO" id="GO:0031267">
    <property type="term" value="F:small GTPase binding"/>
    <property type="evidence" value="ECO:0007669"/>
    <property type="project" value="InterPro"/>
</dbReference>
<evidence type="ECO:0000259" key="11">
    <source>
        <dbReference type="Pfam" id="PF08389"/>
    </source>
</evidence>
<dbReference type="GO" id="GO:0000049">
    <property type="term" value="F:tRNA binding"/>
    <property type="evidence" value="ECO:0000318"/>
    <property type="project" value="GO_Central"/>
</dbReference>
<comment type="similarity">
    <text evidence="10">Belongs to the exportin family.</text>
</comment>
<evidence type="ECO:0000256" key="5">
    <source>
        <dbReference type="ARBA" id="ARBA00022555"/>
    </source>
</evidence>
<dbReference type="FunFam" id="1.25.10.10:FF:000105">
    <property type="entry name" value="Exportin for tRNA"/>
    <property type="match status" value="1"/>
</dbReference>
<feature type="domain" description="Exportin-T C-terminal" evidence="12">
    <location>
        <begin position="327"/>
        <end position="968"/>
    </location>
</feature>
<comment type="function">
    <text evidence="10">tRNA nucleus export receptor which facilitates tRNA translocation across the nuclear pore complex.</text>
</comment>
<dbReference type="GO" id="GO:0071528">
    <property type="term" value="P:tRNA re-export from nucleus"/>
    <property type="evidence" value="ECO:0000318"/>
    <property type="project" value="GO_Central"/>
</dbReference>
<keyword evidence="13" id="KW-1185">Reference proteome</keyword>
<proteinExistence type="inferred from homology"/>